<evidence type="ECO:0000256" key="1">
    <source>
        <dbReference type="SAM" id="SignalP"/>
    </source>
</evidence>
<protein>
    <submittedName>
        <fullName evidence="2">Uncharacterized protein</fullName>
    </submittedName>
</protein>
<feature type="chain" id="PRO_5042147154" evidence="1">
    <location>
        <begin position="26"/>
        <end position="425"/>
    </location>
</feature>
<comment type="caution">
    <text evidence="2">The sequence shown here is derived from an EMBL/GenBank/DDBJ whole genome shotgun (WGS) entry which is preliminary data.</text>
</comment>
<proteinExistence type="predicted"/>
<accession>A0AAE0BR47</accession>
<feature type="signal peptide" evidence="1">
    <location>
        <begin position="1"/>
        <end position="25"/>
    </location>
</feature>
<gene>
    <name evidence="2" type="ORF">CYMTET_49824</name>
</gene>
<organism evidence="2 3">
    <name type="scientific">Cymbomonas tetramitiformis</name>
    <dbReference type="NCBI Taxonomy" id="36881"/>
    <lineage>
        <taxon>Eukaryota</taxon>
        <taxon>Viridiplantae</taxon>
        <taxon>Chlorophyta</taxon>
        <taxon>Pyramimonadophyceae</taxon>
        <taxon>Pyramimonadales</taxon>
        <taxon>Pyramimonadaceae</taxon>
        <taxon>Cymbomonas</taxon>
    </lineage>
</organism>
<evidence type="ECO:0000313" key="2">
    <source>
        <dbReference type="EMBL" id="KAK3240334.1"/>
    </source>
</evidence>
<dbReference type="AlphaFoldDB" id="A0AAE0BR47"/>
<reference evidence="2 3" key="1">
    <citation type="journal article" date="2015" name="Genome Biol. Evol.">
        <title>Comparative Genomics of a Bacterivorous Green Alga Reveals Evolutionary Causalities and Consequences of Phago-Mixotrophic Mode of Nutrition.</title>
        <authorList>
            <person name="Burns J.A."/>
            <person name="Paasch A."/>
            <person name="Narechania A."/>
            <person name="Kim E."/>
        </authorList>
    </citation>
    <scope>NUCLEOTIDE SEQUENCE [LARGE SCALE GENOMIC DNA]</scope>
    <source>
        <strain evidence="2 3">PLY_AMNH</strain>
    </source>
</reference>
<dbReference type="EMBL" id="LGRX02033675">
    <property type="protein sequence ID" value="KAK3240334.1"/>
    <property type="molecule type" value="Genomic_DNA"/>
</dbReference>
<sequence length="425" mass="47647">MIRGFPVLRLVFLVVILSFTRTLKASTAEQRKEKTALREAAKNSRDRKQFVAATLEGSTYAVDRCTKFVIFTREGAGSDQLIDALNLHPDISVVGEAFGVERSYVMKGLGIQEAELNDMTLDLWANEVWRYAAAMKGFGAVLPIRCAIGFKLVDYNMGGMETTRMFAEDLRIQKIVYEQTNVTHEWEIVQQSIAAHELQVYSAYEQGVTALTAQLAHDSKDPNALANLTLEQQESAQTQMMAMQAAKDLKVQLRGLKSAPGAPASARALPADEVQRGGDRRLLRASRPRDVLNLKFRQWPKLLEKQRVPKCRVQACDLSEFLFLHRNWYQYVKEKMVAAGSTWLEVEGRDLNMAAPCQYHQTIGRATLYLQQDVSSSKDECLLMDAVTETCTIWASNCSVSIVEGQNAGARIVGHDVPRWAHNWG</sequence>
<keyword evidence="1" id="KW-0732">Signal</keyword>
<name>A0AAE0BR47_9CHLO</name>
<keyword evidence="3" id="KW-1185">Reference proteome</keyword>
<dbReference type="Proteomes" id="UP001190700">
    <property type="component" value="Unassembled WGS sequence"/>
</dbReference>
<evidence type="ECO:0000313" key="3">
    <source>
        <dbReference type="Proteomes" id="UP001190700"/>
    </source>
</evidence>